<name>A0ABU2KYD0_9ACTN</name>
<proteinExistence type="predicted"/>
<organism evidence="3 4">
    <name type="scientific">Streptomonospora wellingtoniae</name>
    <dbReference type="NCBI Taxonomy" id="3075544"/>
    <lineage>
        <taxon>Bacteria</taxon>
        <taxon>Bacillati</taxon>
        <taxon>Actinomycetota</taxon>
        <taxon>Actinomycetes</taxon>
        <taxon>Streptosporangiales</taxon>
        <taxon>Nocardiopsidaceae</taxon>
        <taxon>Streptomonospora</taxon>
    </lineage>
</organism>
<keyword evidence="4" id="KW-1185">Reference proteome</keyword>
<feature type="transmembrane region" description="Helical" evidence="2">
    <location>
        <begin position="63"/>
        <end position="84"/>
    </location>
</feature>
<dbReference type="InterPro" id="IPR045728">
    <property type="entry name" value="DUF6082"/>
</dbReference>
<sequence length="281" mass="31173">MRGGPRPRAAHGDRAAVRVLAPVVVALLAVVVVGLVVLSPLGLGAVESVSDDWESLSFVGQTYGAASALLAGLALLGVVATLVLQARETRMSRELALRDSNSELLRMAMEDPEYARCWGANLPMADRAEQRRSMYTNMIVSQWEMAYDSRAIGDEHVRALARGLFAGRIGWEFWNRVRALRLRTAETRRSRRFHRILDEEFRRSVEPPPDAQDEGRRPRRARGRLLRQAWPGVGALAAGGVAAAVLLARRRRPRGRGACDERGDRGRRRGPRFPPTGRRVS</sequence>
<evidence type="ECO:0000313" key="3">
    <source>
        <dbReference type="EMBL" id="MDT0304257.1"/>
    </source>
</evidence>
<dbReference type="Proteomes" id="UP001183226">
    <property type="component" value="Unassembled WGS sequence"/>
</dbReference>
<keyword evidence="2" id="KW-1133">Transmembrane helix</keyword>
<dbReference type="EMBL" id="JAVREK010000023">
    <property type="protein sequence ID" value="MDT0304257.1"/>
    <property type="molecule type" value="Genomic_DNA"/>
</dbReference>
<protein>
    <submittedName>
        <fullName evidence="3">DUF6082 family protein</fullName>
    </submittedName>
</protein>
<dbReference type="RefSeq" id="WP_311546755.1">
    <property type="nucleotide sequence ID" value="NZ_JAVREK010000023.1"/>
</dbReference>
<accession>A0ABU2KYD0</accession>
<gene>
    <name evidence="3" type="ORF">RM446_19230</name>
</gene>
<feature type="region of interest" description="Disordered" evidence="1">
    <location>
        <begin position="253"/>
        <end position="281"/>
    </location>
</feature>
<reference evidence="4" key="1">
    <citation type="submission" date="2023-07" db="EMBL/GenBank/DDBJ databases">
        <title>30 novel species of actinomycetes from the DSMZ collection.</title>
        <authorList>
            <person name="Nouioui I."/>
        </authorList>
    </citation>
    <scope>NUCLEOTIDE SEQUENCE [LARGE SCALE GENOMIC DNA]</scope>
    <source>
        <strain evidence="4">DSM 45055</strain>
    </source>
</reference>
<feature type="transmembrane region" description="Helical" evidence="2">
    <location>
        <begin position="229"/>
        <end position="248"/>
    </location>
</feature>
<dbReference type="Pfam" id="PF19560">
    <property type="entry name" value="DUF6082"/>
    <property type="match status" value="1"/>
</dbReference>
<keyword evidence="2" id="KW-0472">Membrane</keyword>
<evidence type="ECO:0000313" key="4">
    <source>
        <dbReference type="Proteomes" id="UP001183226"/>
    </source>
</evidence>
<evidence type="ECO:0000256" key="1">
    <source>
        <dbReference type="SAM" id="MobiDB-lite"/>
    </source>
</evidence>
<keyword evidence="2" id="KW-0812">Transmembrane</keyword>
<evidence type="ECO:0000256" key="2">
    <source>
        <dbReference type="SAM" id="Phobius"/>
    </source>
</evidence>
<comment type="caution">
    <text evidence="3">The sequence shown here is derived from an EMBL/GenBank/DDBJ whole genome shotgun (WGS) entry which is preliminary data.</text>
</comment>
<feature type="transmembrane region" description="Helical" evidence="2">
    <location>
        <begin position="20"/>
        <end position="43"/>
    </location>
</feature>